<name>A0A0W0GJV9_9CHLR</name>
<reference evidence="1 2" key="1">
    <citation type="submission" date="2015-06" db="EMBL/GenBank/DDBJ databases">
        <title>Genome sequence of the organohalide-respiring Dehalogenimonas alkenigignens type strain (IP3-3T).</title>
        <authorList>
            <person name="Key T.A."/>
            <person name="Richmond D.P."/>
            <person name="Bowman K.S."/>
            <person name="Cho Y.-J."/>
            <person name="Chun J."/>
            <person name="da Costa M.S."/>
            <person name="Rainey F.A."/>
            <person name="Moe W.M."/>
        </authorList>
    </citation>
    <scope>NUCLEOTIDE SEQUENCE [LARGE SCALE GENOMIC DNA]</scope>
    <source>
        <strain evidence="1 2">IP3-3</strain>
    </source>
</reference>
<keyword evidence="2" id="KW-1185">Reference proteome</keyword>
<accession>A0A0W0GJV9</accession>
<proteinExistence type="predicted"/>
<dbReference type="AlphaFoldDB" id="A0A0W0GJV9"/>
<gene>
    <name evidence="1" type="ORF">DEALK_17050</name>
</gene>
<protein>
    <submittedName>
        <fullName evidence="1">Uncharacterized protein</fullName>
    </submittedName>
</protein>
<dbReference type="Proteomes" id="UP000053947">
    <property type="component" value="Unassembled WGS sequence"/>
</dbReference>
<dbReference type="EMBL" id="LFDV01000002">
    <property type="protein sequence ID" value="KTB48858.1"/>
    <property type="molecule type" value="Genomic_DNA"/>
</dbReference>
<evidence type="ECO:0000313" key="2">
    <source>
        <dbReference type="Proteomes" id="UP000053947"/>
    </source>
</evidence>
<organism evidence="1 2">
    <name type="scientific">Dehalogenimonas alkenigignens</name>
    <dbReference type="NCBI Taxonomy" id="1217799"/>
    <lineage>
        <taxon>Bacteria</taxon>
        <taxon>Bacillati</taxon>
        <taxon>Chloroflexota</taxon>
        <taxon>Dehalococcoidia</taxon>
        <taxon>Dehalococcoidales</taxon>
        <taxon>Dehalococcoidaceae</taxon>
        <taxon>Dehalogenimonas</taxon>
    </lineage>
</organism>
<dbReference type="OrthoDB" id="9867224at2"/>
<comment type="caution">
    <text evidence="1">The sequence shown here is derived from an EMBL/GenBank/DDBJ whole genome shotgun (WGS) entry which is preliminary data.</text>
</comment>
<evidence type="ECO:0000313" key="1">
    <source>
        <dbReference type="EMBL" id="KTB48858.1"/>
    </source>
</evidence>
<dbReference type="RefSeq" id="WP_058439786.1">
    <property type="nucleotide sequence ID" value="NZ_KQ758903.1"/>
</dbReference>
<dbReference type="STRING" id="1217799.DEALK_17050"/>
<sequence>MNYDELKECVHKASHLISVKNCLAVVVTAHLLASEGTTRATAKEISDRILEEFGLEIPATNIGQVFAAFEISSKTTHGKARFVLEADQLKDMSDNIAAYCEEEADKLEVSIAAYRKIDTKVHALIDTLKQEIQSKG</sequence>